<keyword evidence="3" id="KW-0813">Transport</keyword>
<dbReference type="Proteomes" id="UP000003529">
    <property type="component" value="Unassembled WGS sequence"/>
</dbReference>
<comment type="similarity">
    <text evidence="2">Belongs to the membrane fusion protein (MFP) (TC 8.A.1) family.</text>
</comment>
<evidence type="ECO:0000313" key="7">
    <source>
        <dbReference type="EMBL" id="EEP66195.1"/>
    </source>
</evidence>
<dbReference type="eggNOG" id="COG0845">
    <property type="taxonomic scope" value="Bacteria"/>
</dbReference>
<feature type="domain" description="Multidrug resistance protein MdtA-like C-terminal permuted SH3" evidence="6">
    <location>
        <begin position="311"/>
        <end position="366"/>
    </location>
</feature>
<keyword evidence="4" id="KW-0472">Membrane</keyword>
<dbReference type="PANTHER" id="PTHR30469:SF36">
    <property type="entry name" value="BLL3903 PROTEIN"/>
    <property type="match status" value="1"/>
</dbReference>
<dbReference type="EMBL" id="ACIK02000004">
    <property type="protein sequence ID" value="EEP66195.1"/>
    <property type="molecule type" value="Genomic_DNA"/>
</dbReference>
<dbReference type="HOGENOM" id="CLU_739527_0_0_9"/>
<evidence type="ECO:0000259" key="5">
    <source>
        <dbReference type="Pfam" id="PF25917"/>
    </source>
</evidence>
<feature type="domain" description="Multidrug resistance protein MdtA-like barrel-sandwich hybrid" evidence="5">
    <location>
        <begin position="60"/>
        <end position="205"/>
    </location>
</feature>
<dbReference type="SUPFAM" id="SSF111369">
    <property type="entry name" value="HlyD-like secretion proteins"/>
    <property type="match status" value="1"/>
</dbReference>
<comment type="caution">
    <text evidence="7">The sequence shown here is derived from an EMBL/GenBank/DDBJ whole genome shotgun (WGS) entry which is preliminary data.</text>
</comment>
<comment type="subcellular location">
    <subcellularLocation>
        <location evidence="1">Cell envelope</location>
    </subcellularLocation>
</comment>
<dbReference type="GO" id="GO:1990281">
    <property type="term" value="C:efflux pump complex"/>
    <property type="evidence" value="ECO:0007669"/>
    <property type="project" value="TreeGrafter"/>
</dbReference>
<protein>
    <submittedName>
        <fullName evidence="7">Efflux transporter, RND family, MFP subunit</fullName>
    </submittedName>
</protein>
<evidence type="ECO:0000256" key="2">
    <source>
        <dbReference type="ARBA" id="ARBA00009477"/>
    </source>
</evidence>
<reference evidence="7" key="1">
    <citation type="submission" date="2009-04" db="EMBL/GenBank/DDBJ databases">
        <authorList>
            <person name="Weinstock G."/>
            <person name="Sodergren E."/>
            <person name="Clifton S."/>
            <person name="Fulton L."/>
            <person name="Fulton B."/>
            <person name="Courtney L."/>
            <person name="Fronick C."/>
            <person name="Harrison M."/>
            <person name="Strong C."/>
            <person name="Farmer C."/>
            <person name="Delahaunty K."/>
            <person name="Markovic C."/>
            <person name="Hall O."/>
            <person name="Minx P."/>
            <person name="Tomlinson C."/>
            <person name="Mitreva M."/>
            <person name="Nelson J."/>
            <person name="Hou S."/>
            <person name="Wollam A."/>
            <person name="Pepin K.H."/>
            <person name="Johnson M."/>
            <person name="Bhonagiri V."/>
            <person name="Nash W.E."/>
            <person name="Warren W."/>
            <person name="Chinwalla A."/>
            <person name="Mardis E.R."/>
            <person name="Wilson R.K."/>
        </authorList>
    </citation>
    <scope>NUCLEOTIDE SEQUENCE [LARGE SCALE GENOMIC DNA]</scope>
    <source>
        <strain evidence="7">ATCC 17748</strain>
    </source>
</reference>
<keyword evidence="4" id="KW-0812">Transmembrane</keyword>
<dbReference type="AlphaFoldDB" id="C4FME7"/>
<feature type="transmembrane region" description="Helical" evidence="4">
    <location>
        <begin position="12"/>
        <end position="30"/>
    </location>
</feature>
<evidence type="ECO:0000259" key="6">
    <source>
        <dbReference type="Pfam" id="PF25967"/>
    </source>
</evidence>
<dbReference type="InterPro" id="IPR058625">
    <property type="entry name" value="MdtA-like_BSH"/>
</dbReference>
<dbReference type="PROSITE" id="PS51257">
    <property type="entry name" value="PROKAR_LIPOPROTEIN"/>
    <property type="match status" value="1"/>
</dbReference>
<dbReference type="Gene3D" id="2.40.50.100">
    <property type="match status" value="1"/>
</dbReference>
<dbReference type="Pfam" id="PF25967">
    <property type="entry name" value="RND-MFP_C"/>
    <property type="match status" value="1"/>
</dbReference>
<dbReference type="PANTHER" id="PTHR30469">
    <property type="entry name" value="MULTIDRUG RESISTANCE PROTEIN MDTA"/>
    <property type="match status" value="1"/>
</dbReference>
<dbReference type="Gene3D" id="1.10.287.470">
    <property type="entry name" value="Helix hairpin bin"/>
    <property type="match status" value="1"/>
</dbReference>
<accession>C4FME7</accession>
<evidence type="ECO:0000313" key="8">
    <source>
        <dbReference type="Proteomes" id="UP000003529"/>
    </source>
</evidence>
<dbReference type="RefSeq" id="WP_005385210.1">
    <property type="nucleotide sequence ID" value="NZ_GG667604.1"/>
</dbReference>
<dbReference type="InterPro" id="IPR006143">
    <property type="entry name" value="RND_pump_MFP"/>
</dbReference>
<dbReference type="Pfam" id="PF25917">
    <property type="entry name" value="BSH_RND"/>
    <property type="match status" value="1"/>
</dbReference>
<evidence type="ECO:0000256" key="4">
    <source>
        <dbReference type="SAM" id="Phobius"/>
    </source>
</evidence>
<keyword evidence="8" id="KW-1185">Reference proteome</keyword>
<sequence length="378" mass="39987">MTGSDRMKLKRIYSVVAMLGVVMMALAIAGCGTKTVSVADVTYKDMPLQIHNDANVTALNKATVTPTLTGQVAYAVKVGDQVQQGQVLATVDTSALQQQLASLQGQLAQASAQSYATSVTTTTAASVDSAQLAQAQKMREAGMITQKEYDRIVERSQPQTTTVTTGGGGGGANTAAIEAQIAQVSAQMAASTIVAPIAGTVTAIYNEDRQMAIADRPFMMIQQSTPMVASLSIPRDAAMKLGTPDAKKGIKVLLKVGDQELPGELTYVDVTQPENVPSVLVKATFNNDKGLIKAGEFYTLIIESDIKAKMLTVPSKAVRENQDGKYVYVLTENNTVDVRVVEVGMTEDDDVAIISGLNEGDKVITTDGNFELGESVKL</sequence>
<gene>
    <name evidence="7" type="ORF">VEIDISOL_00260</name>
</gene>
<dbReference type="InterPro" id="IPR058627">
    <property type="entry name" value="MdtA-like_C"/>
</dbReference>
<organism evidence="7 8">
    <name type="scientific">Veillonella dispar ATCC 17748</name>
    <dbReference type="NCBI Taxonomy" id="546273"/>
    <lineage>
        <taxon>Bacteria</taxon>
        <taxon>Bacillati</taxon>
        <taxon>Bacillota</taxon>
        <taxon>Negativicutes</taxon>
        <taxon>Veillonellales</taxon>
        <taxon>Veillonellaceae</taxon>
        <taxon>Veillonella</taxon>
    </lineage>
</organism>
<dbReference type="GO" id="GO:0015562">
    <property type="term" value="F:efflux transmembrane transporter activity"/>
    <property type="evidence" value="ECO:0007669"/>
    <property type="project" value="TreeGrafter"/>
</dbReference>
<name>C4FME7_9FIRM</name>
<evidence type="ECO:0000256" key="1">
    <source>
        <dbReference type="ARBA" id="ARBA00004196"/>
    </source>
</evidence>
<proteinExistence type="inferred from homology"/>
<dbReference type="NCBIfam" id="TIGR01730">
    <property type="entry name" value="RND_mfp"/>
    <property type="match status" value="1"/>
</dbReference>
<evidence type="ECO:0000256" key="3">
    <source>
        <dbReference type="ARBA" id="ARBA00022448"/>
    </source>
</evidence>
<dbReference type="Gene3D" id="2.40.420.20">
    <property type="match status" value="1"/>
</dbReference>
<dbReference type="Gene3D" id="2.40.30.170">
    <property type="match status" value="1"/>
</dbReference>
<keyword evidence="4" id="KW-1133">Transmembrane helix</keyword>